<dbReference type="GO" id="GO:0008270">
    <property type="term" value="F:zinc ion binding"/>
    <property type="evidence" value="ECO:0007669"/>
    <property type="project" value="UniProtKB-KW"/>
</dbReference>
<dbReference type="Gene3D" id="3.40.50.11980">
    <property type="match status" value="1"/>
</dbReference>
<evidence type="ECO:0000259" key="12">
    <source>
        <dbReference type="Pfam" id="PF18039"/>
    </source>
</evidence>
<dbReference type="GO" id="GO:0036464">
    <property type="term" value="C:cytoplasmic ribonucleoprotein granule"/>
    <property type="evidence" value="ECO:0007669"/>
    <property type="project" value="TreeGrafter"/>
</dbReference>
<evidence type="ECO:0000256" key="10">
    <source>
        <dbReference type="SAM" id="MobiDB-lite"/>
    </source>
</evidence>
<keyword evidence="7" id="KW-0378">Hydrolase</keyword>
<reference evidence="14" key="1">
    <citation type="submission" date="2015-09" db="EMBL/GenBank/DDBJ databases">
        <authorList>
            <person name="Sai Rama Sridatta P."/>
        </authorList>
    </citation>
    <scope>NUCLEOTIDE SEQUENCE [LARGE SCALE GENOMIC DNA]</scope>
</reference>
<evidence type="ECO:0000259" key="11">
    <source>
        <dbReference type="Pfam" id="PF11977"/>
    </source>
</evidence>
<evidence type="ECO:0000256" key="5">
    <source>
        <dbReference type="ARBA" id="ARBA00022759"/>
    </source>
</evidence>
<dbReference type="Ensembl" id="ENSLCAT00010055380.1">
    <property type="protein sequence ID" value="ENSLCAP00010053976.1"/>
    <property type="gene ID" value="ENSLCAG00010025124.1"/>
</dbReference>
<keyword evidence="4" id="KW-0479">Metal-binding</keyword>
<keyword evidence="14" id="KW-1185">Reference proteome</keyword>
<protein>
    <recommendedName>
        <fullName evidence="15">Zinc finger CCCH-type containing 12A</fullName>
    </recommendedName>
</protein>
<dbReference type="PANTHER" id="PTHR12876">
    <property type="entry name" value="N4BP1-RELATED"/>
    <property type="match status" value="1"/>
</dbReference>
<dbReference type="InterPro" id="IPR051101">
    <property type="entry name" value="ZC3H12/N4BP1_RNase_Reg"/>
</dbReference>
<evidence type="ECO:0000256" key="9">
    <source>
        <dbReference type="ARBA" id="ARBA00022842"/>
    </source>
</evidence>
<evidence type="ECO:0008006" key="15">
    <source>
        <dbReference type="Google" id="ProtNLM"/>
    </source>
</evidence>
<keyword evidence="5" id="KW-0255">Endonuclease</keyword>
<evidence type="ECO:0000256" key="3">
    <source>
        <dbReference type="ARBA" id="ARBA00022722"/>
    </source>
</evidence>
<dbReference type="PANTHER" id="PTHR12876:SF10">
    <property type="entry name" value="ENDORIBONUCLEASE ZC3H12A"/>
    <property type="match status" value="1"/>
</dbReference>
<comment type="cofactor">
    <cofactor evidence="1">
        <name>Mg(2+)</name>
        <dbReference type="ChEBI" id="CHEBI:18420"/>
    </cofactor>
</comment>
<name>A0A4W6FTM5_LATCA</name>
<proteinExistence type="inferred from homology"/>
<feature type="region of interest" description="Disordered" evidence="10">
    <location>
        <begin position="132"/>
        <end position="155"/>
    </location>
</feature>
<evidence type="ECO:0000313" key="13">
    <source>
        <dbReference type="Ensembl" id="ENSLCAP00010053976.1"/>
    </source>
</evidence>
<dbReference type="GO" id="GO:0061158">
    <property type="term" value="P:3'-UTR-mediated mRNA destabilization"/>
    <property type="evidence" value="ECO:0007669"/>
    <property type="project" value="TreeGrafter"/>
</dbReference>
<feature type="region of interest" description="Disordered" evidence="10">
    <location>
        <begin position="37"/>
        <end position="67"/>
    </location>
</feature>
<dbReference type="InterPro" id="IPR040546">
    <property type="entry name" value="Rege-1_UBA-like"/>
</dbReference>
<reference evidence="13" key="2">
    <citation type="submission" date="2025-08" db="UniProtKB">
        <authorList>
            <consortium name="Ensembl"/>
        </authorList>
    </citation>
    <scope>IDENTIFICATION</scope>
</reference>
<dbReference type="Proteomes" id="UP000314980">
    <property type="component" value="Unassembled WGS sequence"/>
</dbReference>
<evidence type="ECO:0000256" key="4">
    <source>
        <dbReference type="ARBA" id="ARBA00022723"/>
    </source>
</evidence>
<keyword evidence="8" id="KW-0862">Zinc</keyword>
<evidence type="ECO:0000256" key="1">
    <source>
        <dbReference type="ARBA" id="ARBA00001946"/>
    </source>
</evidence>
<dbReference type="AlphaFoldDB" id="A0A4W6FTM5"/>
<sequence>MNADVAVFPSIHPWSKIPTTTCLNLTDSDTPAWIVPPSLPVQNSSSPSCEKMYPGEPDQSLDPEHPESQMDFFHKLGYSTAQVLAVQQKFGPTMDTDKVLGELVRTGASREPKQAPVTTMSVLVPRGDIQATGPTLQLPVPASSPQSREESCEDEDALRPIVIDGSNVAMSHGNKEVFSCLGIQLAVNFFLDRGHTEVNVFVPSWRKEQPRPDVPITGKTMGIHTGFVDAVYFLLYLIKNGGVFPDWFVMPKRLPFVLSCHWPTFGSAADSKLLVCFYVDEKISHADKLFCSSM</sequence>
<dbReference type="Pfam" id="PF11977">
    <property type="entry name" value="RNase_Zc3h12a"/>
    <property type="match status" value="1"/>
</dbReference>
<accession>A0A4W6FTM5</accession>
<dbReference type="InterPro" id="IPR021869">
    <property type="entry name" value="RNase_Zc3h12_NYN"/>
</dbReference>
<dbReference type="GO" id="GO:0016787">
    <property type="term" value="F:hydrolase activity"/>
    <property type="evidence" value="ECO:0007669"/>
    <property type="project" value="UniProtKB-KW"/>
</dbReference>
<keyword evidence="6" id="KW-0863">Zinc-finger</keyword>
<evidence type="ECO:0000256" key="8">
    <source>
        <dbReference type="ARBA" id="ARBA00022833"/>
    </source>
</evidence>
<feature type="domain" description="RNase NYN" evidence="11">
    <location>
        <begin position="158"/>
        <end position="211"/>
    </location>
</feature>
<reference evidence="13" key="3">
    <citation type="submission" date="2025-09" db="UniProtKB">
        <authorList>
            <consortium name="Ensembl"/>
        </authorList>
    </citation>
    <scope>IDENTIFICATION</scope>
</reference>
<comment type="similarity">
    <text evidence="2">Belongs to the ZC3H12 family.</text>
</comment>
<dbReference type="GeneTree" id="ENSGT00940000155107"/>
<dbReference type="STRING" id="8187.ENSLCAP00010053976"/>
<evidence type="ECO:0000313" key="14">
    <source>
        <dbReference type="Proteomes" id="UP000314980"/>
    </source>
</evidence>
<evidence type="ECO:0000256" key="6">
    <source>
        <dbReference type="ARBA" id="ARBA00022771"/>
    </source>
</evidence>
<feature type="domain" description="Rege-1 UBA-like" evidence="12">
    <location>
        <begin position="68"/>
        <end position="107"/>
    </location>
</feature>
<dbReference type="InParanoid" id="A0A4W6FTM5"/>
<keyword evidence="3" id="KW-0540">Nuclease</keyword>
<organism evidence="13 14">
    <name type="scientific">Lates calcarifer</name>
    <name type="common">Barramundi</name>
    <name type="synonym">Holocentrus calcarifer</name>
    <dbReference type="NCBI Taxonomy" id="8187"/>
    <lineage>
        <taxon>Eukaryota</taxon>
        <taxon>Metazoa</taxon>
        <taxon>Chordata</taxon>
        <taxon>Craniata</taxon>
        <taxon>Vertebrata</taxon>
        <taxon>Euteleostomi</taxon>
        <taxon>Actinopterygii</taxon>
        <taxon>Neopterygii</taxon>
        <taxon>Teleostei</taxon>
        <taxon>Neoteleostei</taxon>
        <taxon>Acanthomorphata</taxon>
        <taxon>Carangaria</taxon>
        <taxon>Carangaria incertae sedis</taxon>
        <taxon>Centropomidae</taxon>
        <taxon>Lates</taxon>
    </lineage>
</organism>
<dbReference type="GO" id="GO:0004521">
    <property type="term" value="F:RNA endonuclease activity"/>
    <property type="evidence" value="ECO:0007669"/>
    <property type="project" value="TreeGrafter"/>
</dbReference>
<dbReference type="GO" id="GO:0005634">
    <property type="term" value="C:nucleus"/>
    <property type="evidence" value="ECO:0007669"/>
    <property type="project" value="TreeGrafter"/>
</dbReference>
<dbReference type="Pfam" id="PF18039">
    <property type="entry name" value="UBA_6"/>
    <property type="match status" value="1"/>
</dbReference>
<dbReference type="GO" id="GO:0003729">
    <property type="term" value="F:mRNA binding"/>
    <property type="evidence" value="ECO:0007669"/>
    <property type="project" value="TreeGrafter"/>
</dbReference>
<evidence type="ECO:0000256" key="2">
    <source>
        <dbReference type="ARBA" id="ARBA00010922"/>
    </source>
</evidence>
<evidence type="ECO:0000256" key="7">
    <source>
        <dbReference type="ARBA" id="ARBA00022801"/>
    </source>
</evidence>
<keyword evidence="9" id="KW-0460">Magnesium</keyword>